<dbReference type="NCBIfam" id="TIGR01315">
    <property type="entry name" value="5C_CHO_kinase"/>
    <property type="match status" value="1"/>
</dbReference>
<dbReference type="InterPro" id="IPR000577">
    <property type="entry name" value="Carb_kinase_FGGY"/>
</dbReference>
<dbReference type="GO" id="GO:0019321">
    <property type="term" value="P:pentose metabolic process"/>
    <property type="evidence" value="ECO:0007669"/>
    <property type="project" value="TreeGrafter"/>
</dbReference>
<dbReference type="WBParaSite" id="maker-uti_cns_0006025-snap-gene-0.6-mRNA-1">
    <property type="protein sequence ID" value="maker-uti_cns_0006025-snap-gene-0.6-mRNA-1"/>
    <property type="gene ID" value="maker-uti_cns_0006025-snap-gene-0.6"/>
</dbReference>
<evidence type="ECO:0000313" key="7">
    <source>
        <dbReference type="WBParaSite" id="maker-uti_cns_0006025-snap-gene-0.6-mRNA-1"/>
    </source>
</evidence>
<dbReference type="Gene3D" id="3.30.420.40">
    <property type="match status" value="1"/>
</dbReference>
<evidence type="ECO:0000313" key="6">
    <source>
        <dbReference type="Proteomes" id="UP000095280"/>
    </source>
</evidence>
<evidence type="ECO:0000256" key="2">
    <source>
        <dbReference type="ARBA" id="ARBA00022679"/>
    </source>
</evidence>
<dbReference type="CDD" id="cd07782">
    <property type="entry name" value="ASKHA_NBD_FGGY_D-RBK"/>
    <property type="match status" value="1"/>
</dbReference>
<keyword evidence="2" id="KW-0808">Transferase</keyword>
<evidence type="ECO:0000256" key="1">
    <source>
        <dbReference type="ARBA" id="ARBA00009156"/>
    </source>
</evidence>
<feature type="domain" description="Carbohydrate kinase FGGY N-terminal" evidence="4">
    <location>
        <begin position="5"/>
        <end position="263"/>
    </location>
</feature>
<evidence type="ECO:0000259" key="5">
    <source>
        <dbReference type="Pfam" id="PF02782"/>
    </source>
</evidence>
<keyword evidence="3" id="KW-0418">Kinase</keyword>
<evidence type="ECO:0000259" key="4">
    <source>
        <dbReference type="Pfam" id="PF00370"/>
    </source>
</evidence>
<dbReference type="GO" id="GO:0005737">
    <property type="term" value="C:cytoplasm"/>
    <property type="evidence" value="ECO:0007669"/>
    <property type="project" value="TreeGrafter"/>
</dbReference>
<sequence>LFQAYISVDVGTSSVRVGIFSDAGDLLGYATEPVEIYRPAPMMFEQSSDGVWASVCACVRSVLAKTGQKPAEIKAIGFAATCSLVVLDDNRQPLSTCGSHSHHNIIMWLDHRATEEARFINKTGHRLLQHVGGFLSPEMQPPKLLWLKKNRGTDWLKSAGYVLDLCDFLTLRATDCDSRSRCSVVCKWLYDSERDSWDESFWKTIGLSVLLEDGHRRIGSKILEIGDAVGTGLTQRAAAELGGLSPGTVVSTGILDAHAGGLGSILCKAPGLDDLPIHRRMALIAGTSSCHLALSRKKELVPGAWGPYLSVMVPALWLTESGQSASGLLLDYVLRRMGTLDEKSVSYSALDDVIKCLAGMAKEKGLSEIDRLTAEVHVWPDLHGNRSPLADPDLSGMLLGWRMYDSDGDWAVLYLATVQALAYGTRHIVENLRQHRIDAIYLAGGLRRNRLYVQAHADVLNVPVVLPACDESILQGVAVSSATAAGQFSTVSQAMDALCGQGEVVMPNPAVREYHDRKYNVFMELMQCQHNARRIMTARKSANN</sequence>
<dbReference type="Pfam" id="PF00370">
    <property type="entry name" value="FGGY_N"/>
    <property type="match status" value="1"/>
</dbReference>
<comment type="similarity">
    <text evidence="1">Belongs to the FGGY kinase family.</text>
</comment>
<dbReference type="PANTHER" id="PTHR43435">
    <property type="entry name" value="RIBULOKINASE"/>
    <property type="match status" value="1"/>
</dbReference>
<feature type="domain" description="Carbohydrate kinase FGGY C-terminal" evidence="5">
    <location>
        <begin position="281"/>
        <end position="484"/>
    </location>
</feature>
<accession>A0A1I8HGB9</accession>
<dbReference type="PIRSF" id="PIRSF000538">
    <property type="entry name" value="GlpK"/>
    <property type="match status" value="1"/>
</dbReference>
<dbReference type="InterPro" id="IPR018485">
    <property type="entry name" value="FGGY_C"/>
</dbReference>
<dbReference type="PANTHER" id="PTHR43435:SF4">
    <property type="entry name" value="FGGY CARBOHYDRATE KINASE DOMAIN-CONTAINING PROTEIN"/>
    <property type="match status" value="1"/>
</dbReference>
<dbReference type="GO" id="GO:0019150">
    <property type="term" value="F:D-ribulokinase activity"/>
    <property type="evidence" value="ECO:0007669"/>
    <property type="project" value="TreeGrafter"/>
</dbReference>
<dbReference type="AlphaFoldDB" id="A0A1I8HGB9"/>
<reference evidence="7" key="1">
    <citation type="submission" date="2016-11" db="UniProtKB">
        <authorList>
            <consortium name="WormBaseParasite"/>
        </authorList>
    </citation>
    <scope>IDENTIFICATION</scope>
</reference>
<dbReference type="Gene3D" id="1.20.58.2240">
    <property type="match status" value="1"/>
</dbReference>
<dbReference type="InterPro" id="IPR018484">
    <property type="entry name" value="FGGY_N"/>
</dbReference>
<dbReference type="Pfam" id="PF02782">
    <property type="entry name" value="FGGY_C"/>
    <property type="match status" value="1"/>
</dbReference>
<proteinExistence type="inferred from homology"/>
<name>A0A1I8HGB9_9PLAT</name>
<dbReference type="InterPro" id="IPR006003">
    <property type="entry name" value="FGGY_RbtK-like"/>
</dbReference>
<evidence type="ECO:0000256" key="3">
    <source>
        <dbReference type="ARBA" id="ARBA00022777"/>
    </source>
</evidence>
<organism evidence="6 7">
    <name type="scientific">Macrostomum lignano</name>
    <dbReference type="NCBI Taxonomy" id="282301"/>
    <lineage>
        <taxon>Eukaryota</taxon>
        <taxon>Metazoa</taxon>
        <taxon>Spiralia</taxon>
        <taxon>Lophotrochozoa</taxon>
        <taxon>Platyhelminthes</taxon>
        <taxon>Rhabditophora</taxon>
        <taxon>Macrostomorpha</taxon>
        <taxon>Macrostomida</taxon>
        <taxon>Macrostomidae</taxon>
        <taxon>Macrostomum</taxon>
    </lineage>
</organism>
<dbReference type="InterPro" id="IPR043129">
    <property type="entry name" value="ATPase_NBD"/>
</dbReference>
<protein>
    <submittedName>
        <fullName evidence="7">FGGY carbohydrate kinase domain-containing protein</fullName>
    </submittedName>
</protein>
<keyword evidence="6" id="KW-1185">Reference proteome</keyword>
<dbReference type="SUPFAM" id="SSF53067">
    <property type="entry name" value="Actin-like ATPase domain"/>
    <property type="match status" value="2"/>
</dbReference>
<dbReference type="Proteomes" id="UP000095280">
    <property type="component" value="Unplaced"/>
</dbReference>